<dbReference type="FunFam" id="3.20.20.70:FF:000059">
    <property type="entry name" value="N-ethylmaleimide reductase, FMN-linked"/>
    <property type="match status" value="1"/>
</dbReference>
<proteinExistence type="inferred from homology"/>
<dbReference type="Pfam" id="PF00724">
    <property type="entry name" value="Oxidored_FMN"/>
    <property type="match status" value="1"/>
</dbReference>
<name>A0AB39HFW0_9VIBR</name>
<dbReference type="GO" id="GO:0016628">
    <property type="term" value="F:oxidoreductase activity, acting on the CH-CH group of donors, NAD or NADP as acceptor"/>
    <property type="evidence" value="ECO:0007669"/>
    <property type="project" value="UniProtKB-ARBA"/>
</dbReference>
<sequence length="358" mass="39381">MSLDLFSPISLGQIELSNRAVMAPLTRARANPEDHMPNDLMVEYYAQRASAGLLITECTMVKEGTSAFYAEPGIYNDQQIAAWKKVTDAVHAKGGKIVMQIWHAGRACHPELNQGATPVAASAIAIENEQVHTPSGKQNYTVPRALETSEIPEIVAAFKQGAINAKAAGFDGIEVHGANGYLIDNFLRESSNQRTDQYGGSIENRARLLFEILDAVTEVWGNGRVGLRTSPLNGFNDMKDSDPVGLIRYLAEQVNRYDLAYWHVMRADFKGEQKADVIPTAREIYQGNLMTNMGYSKEEANQVIANHQADTVAFGVPFIANPDLVERFKADAPLNDAKPELFYLGGAPGYTDYPRLDN</sequence>
<reference evidence="5" key="1">
    <citation type="submission" date="2024-07" db="EMBL/GenBank/DDBJ databases">
        <title>Genome Analysis of a Potential Novel Vibrio Species Secreting pH- and Thermo-stable Alginate Lyase and its Application in Producing Alginate Oligosaccharides.</title>
        <authorList>
            <person name="Huang H."/>
            <person name="Bao K."/>
        </authorList>
    </citation>
    <scope>NUCLEOTIDE SEQUENCE</scope>
    <source>
        <strain evidence="5">HB236076</strain>
    </source>
</reference>
<evidence type="ECO:0000313" key="5">
    <source>
        <dbReference type="EMBL" id="XDK25649.1"/>
    </source>
</evidence>
<dbReference type="Gene3D" id="3.20.20.70">
    <property type="entry name" value="Aldolase class I"/>
    <property type="match status" value="1"/>
</dbReference>
<feature type="domain" description="NADH:flavin oxidoreductase/NADH oxidase N-terminal" evidence="4">
    <location>
        <begin position="4"/>
        <end position="334"/>
    </location>
</feature>
<comment type="similarity">
    <text evidence="2">Belongs to the NADH:flavin oxidoreductase/NADH oxidase family.</text>
</comment>
<comment type="cofactor">
    <cofactor evidence="1">
        <name>FMN</name>
        <dbReference type="ChEBI" id="CHEBI:58210"/>
    </cofactor>
</comment>
<dbReference type="InterPro" id="IPR013785">
    <property type="entry name" value="Aldolase_TIM"/>
</dbReference>
<dbReference type="GO" id="GO:0005829">
    <property type="term" value="C:cytosol"/>
    <property type="evidence" value="ECO:0007669"/>
    <property type="project" value="UniProtKB-ARBA"/>
</dbReference>
<evidence type="ECO:0000256" key="2">
    <source>
        <dbReference type="ARBA" id="ARBA00005979"/>
    </source>
</evidence>
<dbReference type="GO" id="GO:0010181">
    <property type="term" value="F:FMN binding"/>
    <property type="evidence" value="ECO:0007669"/>
    <property type="project" value="InterPro"/>
</dbReference>
<dbReference type="InterPro" id="IPR045247">
    <property type="entry name" value="Oye-like"/>
</dbReference>
<gene>
    <name evidence="5" type="ORF">AB0763_03100</name>
</gene>
<evidence type="ECO:0000256" key="1">
    <source>
        <dbReference type="ARBA" id="ARBA00001917"/>
    </source>
</evidence>
<dbReference type="EMBL" id="CP162601">
    <property type="protein sequence ID" value="XDK25649.1"/>
    <property type="molecule type" value="Genomic_DNA"/>
</dbReference>
<dbReference type="AlphaFoldDB" id="A0AB39HFW0"/>
<evidence type="ECO:0000259" key="4">
    <source>
        <dbReference type="Pfam" id="PF00724"/>
    </source>
</evidence>
<keyword evidence="3" id="KW-0560">Oxidoreductase</keyword>
<accession>A0AB39HFW0</accession>
<protein>
    <submittedName>
        <fullName evidence="5">Alkene reductase</fullName>
    </submittedName>
</protein>
<organism evidence="5">
    <name type="scientific">Vibrio sp. HB236076</name>
    <dbReference type="NCBI Taxonomy" id="3232307"/>
    <lineage>
        <taxon>Bacteria</taxon>
        <taxon>Pseudomonadati</taxon>
        <taxon>Pseudomonadota</taxon>
        <taxon>Gammaproteobacteria</taxon>
        <taxon>Vibrionales</taxon>
        <taxon>Vibrionaceae</taxon>
        <taxon>Vibrio</taxon>
    </lineage>
</organism>
<dbReference type="KEGG" id="vih:AB0763_03100"/>
<evidence type="ECO:0000256" key="3">
    <source>
        <dbReference type="ARBA" id="ARBA00023002"/>
    </source>
</evidence>
<dbReference type="RefSeq" id="WP_306101092.1">
    <property type="nucleotide sequence ID" value="NZ_CP162601.1"/>
</dbReference>
<dbReference type="SUPFAM" id="SSF51395">
    <property type="entry name" value="FMN-linked oxidoreductases"/>
    <property type="match status" value="1"/>
</dbReference>
<dbReference type="PANTHER" id="PTHR22893">
    <property type="entry name" value="NADH OXIDOREDUCTASE-RELATED"/>
    <property type="match status" value="1"/>
</dbReference>
<dbReference type="PANTHER" id="PTHR22893:SF91">
    <property type="entry name" value="NADPH DEHYDROGENASE 2-RELATED"/>
    <property type="match status" value="1"/>
</dbReference>
<dbReference type="CDD" id="cd02933">
    <property type="entry name" value="OYE_like_FMN"/>
    <property type="match status" value="1"/>
</dbReference>
<dbReference type="InterPro" id="IPR001155">
    <property type="entry name" value="OxRdtase_FMN_N"/>
</dbReference>